<organism evidence="2 3">
    <name type="scientific">Tanacetum coccineum</name>
    <dbReference type="NCBI Taxonomy" id="301880"/>
    <lineage>
        <taxon>Eukaryota</taxon>
        <taxon>Viridiplantae</taxon>
        <taxon>Streptophyta</taxon>
        <taxon>Embryophyta</taxon>
        <taxon>Tracheophyta</taxon>
        <taxon>Spermatophyta</taxon>
        <taxon>Magnoliopsida</taxon>
        <taxon>eudicotyledons</taxon>
        <taxon>Gunneridae</taxon>
        <taxon>Pentapetalae</taxon>
        <taxon>asterids</taxon>
        <taxon>campanulids</taxon>
        <taxon>Asterales</taxon>
        <taxon>Asteraceae</taxon>
        <taxon>Asteroideae</taxon>
        <taxon>Anthemideae</taxon>
        <taxon>Anthemidinae</taxon>
        <taxon>Tanacetum</taxon>
    </lineage>
</organism>
<proteinExistence type="predicted"/>
<name>A0ABQ5FRQ1_9ASTR</name>
<feature type="compositionally biased region" description="Polar residues" evidence="1">
    <location>
        <begin position="112"/>
        <end position="122"/>
    </location>
</feature>
<keyword evidence="3" id="KW-1185">Reference proteome</keyword>
<protein>
    <submittedName>
        <fullName evidence="2">Uncharacterized protein</fullName>
    </submittedName>
</protein>
<feature type="region of interest" description="Disordered" evidence="1">
    <location>
        <begin position="1"/>
        <end position="24"/>
    </location>
</feature>
<feature type="compositionally biased region" description="Basic and acidic residues" evidence="1">
    <location>
        <begin position="68"/>
        <end position="79"/>
    </location>
</feature>
<feature type="region of interest" description="Disordered" evidence="1">
    <location>
        <begin position="68"/>
        <end position="136"/>
    </location>
</feature>
<reference evidence="2" key="2">
    <citation type="submission" date="2022-01" db="EMBL/GenBank/DDBJ databases">
        <authorList>
            <person name="Yamashiro T."/>
            <person name="Shiraishi A."/>
            <person name="Satake H."/>
            <person name="Nakayama K."/>
        </authorList>
    </citation>
    <scope>NUCLEOTIDE SEQUENCE</scope>
</reference>
<feature type="compositionally biased region" description="Basic and acidic residues" evidence="1">
    <location>
        <begin position="88"/>
        <end position="111"/>
    </location>
</feature>
<comment type="caution">
    <text evidence="2">The sequence shown here is derived from an EMBL/GenBank/DDBJ whole genome shotgun (WGS) entry which is preliminary data.</text>
</comment>
<evidence type="ECO:0000313" key="3">
    <source>
        <dbReference type="Proteomes" id="UP001151760"/>
    </source>
</evidence>
<dbReference type="Proteomes" id="UP001151760">
    <property type="component" value="Unassembled WGS sequence"/>
</dbReference>
<dbReference type="EMBL" id="BQNB010017645">
    <property type="protein sequence ID" value="GJT65610.1"/>
    <property type="molecule type" value="Genomic_DNA"/>
</dbReference>
<sequence>MPEKEVVVEPDNGNKYIDVNDEPSDDNFVDLGRNSAYALGKKSLHGCLDNGLNCDRIHYCLRRSGRNKDKEVYDSDHAKTVASGSKSGKTEKQGRKRSRETSMSEAEKNVVNDKTASVTKQKQGNKKKQETGENSLSAVLQTRSGPKVLCNAMLQLKPNQKACLEEIGFGGMVEFKVGALKTCKKGWKKGKKDSYFRGPLTVLTTAELLSEREAEELSCGGFGYGELEEDFVEEEEYNKERKGFEKLLTAAEHMFPGNVNLIGFADKYINSLKCTWGGNNSGTNATMPHTQEKEKDVQGEAGCPNMNRVEALNDVGFRAQRNEEVEVGVSDIGVNEQTHGSGKDLMGLTKNSCADVVVEKESLFGFDRQENMCGVLTQKAFESIADEVERSIEKSKIMEIDDRPSFSFGVTQDFDVIPVTNNEKKVLTPMPISAYTPEGKAIVDPDAALSSEESKVTKYLFLTNHDFYTDILFKSKSGQQSDRLQMESVGQDYVETNILDTWAVVRNYMEEYRSNDSPFRLFLQTFVVTRNDDGRFEIVAQHVESVTRATSELNKLKKIDLYGAVTMFDQKKKDKILKKSKLRKGAKIGNSIVAEMLHADFGRYLYGLDHIKSRNIITAELEIGEYDWQTATVRPYAGLILMRIMETYREKGMRNWDLRLDSNRVKLADCVM</sequence>
<evidence type="ECO:0000256" key="1">
    <source>
        <dbReference type="SAM" id="MobiDB-lite"/>
    </source>
</evidence>
<accession>A0ABQ5FRQ1</accession>
<reference evidence="2" key="1">
    <citation type="journal article" date="2022" name="Int. J. Mol. Sci.">
        <title>Draft Genome of Tanacetum Coccineum: Genomic Comparison of Closely Related Tanacetum-Family Plants.</title>
        <authorList>
            <person name="Yamashiro T."/>
            <person name="Shiraishi A."/>
            <person name="Nakayama K."/>
            <person name="Satake H."/>
        </authorList>
    </citation>
    <scope>NUCLEOTIDE SEQUENCE</scope>
</reference>
<gene>
    <name evidence="2" type="ORF">Tco_1017090</name>
</gene>
<evidence type="ECO:0000313" key="2">
    <source>
        <dbReference type="EMBL" id="GJT65610.1"/>
    </source>
</evidence>